<evidence type="ECO:0000256" key="2">
    <source>
        <dbReference type="SAM" id="Phobius"/>
    </source>
</evidence>
<keyword evidence="2" id="KW-0472">Membrane</keyword>
<feature type="transmembrane region" description="Helical" evidence="2">
    <location>
        <begin position="6"/>
        <end position="23"/>
    </location>
</feature>
<comment type="caution">
    <text evidence="3">The sequence shown here is derived from an EMBL/GenBank/DDBJ whole genome shotgun (WGS) entry which is preliminary data.</text>
</comment>
<gene>
    <name evidence="3" type="ORF">CAXC1_120060</name>
</gene>
<proteinExistence type="predicted"/>
<name>A0ABP0EUC1_9RICK</name>
<accession>A0ABP0EUC1</accession>
<evidence type="ECO:0008006" key="5">
    <source>
        <dbReference type="Google" id="ProtNLM"/>
    </source>
</evidence>
<keyword evidence="2" id="KW-0812">Transmembrane</keyword>
<evidence type="ECO:0000256" key="1">
    <source>
        <dbReference type="SAM" id="Coils"/>
    </source>
</evidence>
<organism evidence="3 4">
    <name type="scientific">Candidatus Xenohaliotis californiensis</name>
    <dbReference type="NCBI Taxonomy" id="84677"/>
    <lineage>
        <taxon>Bacteria</taxon>
        <taxon>Pseudomonadati</taxon>
        <taxon>Pseudomonadota</taxon>
        <taxon>Alphaproteobacteria</taxon>
        <taxon>Rickettsiales</taxon>
        <taxon>Anaplasmataceae</taxon>
        <taxon>Candidatus Xenohaliotis</taxon>
    </lineage>
</organism>
<dbReference type="EMBL" id="CAWVOK010000003">
    <property type="protein sequence ID" value="CAK8162378.1"/>
    <property type="molecule type" value="Genomic_DNA"/>
</dbReference>
<evidence type="ECO:0000313" key="4">
    <source>
        <dbReference type="Proteomes" id="UP001314181"/>
    </source>
</evidence>
<sequence>MKKKIMFLNLFFFICCAFIMFGIKYKFQQFNKEFVKVKHELDAEQEENKVLRAEYAYMSSPKRLAMLAAHYLNHKQQNAKNFDQHLHKKIYGHDSSVFKLVNGNFSRHN</sequence>
<reference evidence="3 4" key="1">
    <citation type="submission" date="2024-01" db="EMBL/GenBank/DDBJ databases">
        <authorList>
            <person name="Kunselman E."/>
        </authorList>
    </citation>
    <scope>NUCLEOTIDE SEQUENCE [LARGE SCALE GENOMIC DNA]</scope>
    <source>
        <strain evidence="3">2 abalone samples</strain>
    </source>
</reference>
<keyword evidence="4" id="KW-1185">Reference proteome</keyword>
<dbReference type="Proteomes" id="UP001314181">
    <property type="component" value="Unassembled WGS sequence"/>
</dbReference>
<feature type="coiled-coil region" evidence="1">
    <location>
        <begin position="27"/>
        <end position="54"/>
    </location>
</feature>
<dbReference type="RefSeq" id="WP_338363375.1">
    <property type="nucleotide sequence ID" value="NZ_CAWVOK010000003.1"/>
</dbReference>
<evidence type="ECO:0000313" key="3">
    <source>
        <dbReference type="EMBL" id="CAK8162378.1"/>
    </source>
</evidence>
<keyword evidence="1" id="KW-0175">Coiled coil</keyword>
<protein>
    <recommendedName>
        <fullName evidence="5">Cell division protein FtsL</fullName>
    </recommendedName>
</protein>
<keyword evidence="2" id="KW-1133">Transmembrane helix</keyword>